<evidence type="ECO:0000256" key="1">
    <source>
        <dbReference type="SAM" id="Phobius"/>
    </source>
</evidence>
<feature type="transmembrane region" description="Helical" evidence="1">
    <location>
        <begin position="84"/>
        <end position="102"/>
    </location>
</feature>
<dbReference type="InterPro" id="IPR053258">
    <property type="entry name" value="Ca-permeable_cation_channel"/>
</dbReference>
<keyword evidence="1" id="KW-0472">Membrane</keyword>
<feature type="transmembrane region" description="Helical" evidence="1">
    <location>
        <begin position="53"/>
        <end position="72"/>
    </location>
</feature>
<feature type="transmembrane region" description="Helical" evidence="1">
    <location>
        <begin position="21"/>
        <end position="41"/>
    </location>
</feature>
<proteinExistence type="predicted"/>
<keyword evidence="3" id="KW-1185">Reference proteome</keyword>
<accession>A0AAN7EVB4</accession>
<sequence>MEGRNLRHEHGGQQELGSSTRVHTAFGFLILSLLSLLQVKYQNFGNPYQTHGATMLLFILAVLVYTIALAGISQLTSNTSYLPLLRCVCFIFGAFACDLLLLILVPPFGWFILILCVCMSVRLLCDSHRQILECFQQIYQLINQSTSKAFNILCSCKRVVVFQISIPIMVASS</sequence>
<dbReference type="PANTHER" id="PTHR34115:SF17">
    <property type="entry name" value="PROTEIN, PUTATIVE-RELATED"/>
    <property type="match status" value="1"/>
</dbReference>
<keyword evidence="1" id="KW-1133">Transmembrane helix</keyword>
<gene>
    <name evidence="2" type="ORF">RGQ29_024545</name>
</gene>
<protein>
    <submittedName>
        <fullName evidence="2">Uncharacterized protein</fullName>
    </submittedName>
</protein>
<dbReference type="PANTHER" id="PTHR34115">
    <property type="entry name" value="PROTEIN, PUTATIVE-RELATED"/>
    <property type="match status" value="1"/>
</dbReference>
<dbReference type="Proteomes" id="UP001324115">
    <property type="component" value="Unassembled WGS sequence"/>
</dbReference>
<dbReference type="EMBL" id="JAXUIC010000007">
    <property type="protein sequence ID" value="KAK4580925.1"/>
    <property type="molecule type" value="Genomic_DNA"/>
</dbReference>
<feature type="transmembrane region" description="Helical" evidence="1">
    <location>
        <begin position="108"/>
        <end position="125"/>
    </location>
</feature>
<reference evidence="2 3" key="1">
    <citation type="journal article" date="2023" name="G3 (Bethesda)">
        <title>A haplotype-resolved chromosome-scale genome for Quercus rubra L. provides insights into the genetics of adaptive traits for red oak species.</title>
        <authorList>
            <person name="Kapoor B."/>
            <person name="Jenkins J."/>
            <person name="Schmutz J."/>
            <person name="Zhebentyayeva T."/>
            <person name="Kuelheim C."/>
            <person name="Coggeshall M."/>
            <person name="Heim C."/>
            <person name="Lasky J.R."/>
            <person name="Leites L."/>
            <person name="Islam-Faridi N."/>
            <person name="Romero-Severson J."/>
            <person name="DeLeo V.L."/>
            <person name="Lucas S.M."/>
            <person name="Lazic D."/>
            <person name="Gailing O."/>
            <person name="Carlson J."/>
            <person name="Staton M."/>
        </authorList>
    </citation>
    <scope>NUCLEOTIDE SEQUENCE [LARGE SCALE GENOMIC DNA]</scope>
    <source>
        <strain evidence="2">Pseudo-F2</strain>
    </source>
</reference>
<keyword evidence="1" id="KW-0812">Transmembrane</keyword>
<dbReference type="AlphaFoldDB" id="A0AAN7EVB4"/>
<organism evidence="2 3">
    <name type="scientific">Quercus rubra</name>
    <name type="common">Northern red oak</name>
    <name type="synonym">Quercus borealis</name>
    <dbReference type="NCBI Taxonomy" id="3512"/>
    <lineage>
        <taxon>Eukaryota</taxon>
        <taxon>Viridiplantae</taxon>
        <taxon>Streptophyta</taxon>
        <taxon>Embryophyta</taxon>
        <taxon>Tracheophyta</taxon>
        <taxon>Spermatophyta</taxon>
        <taxon>Magnoliopsida</taxon>
        <taxon>eudicotyledons</taxon>
        <taxon>Gunneridae</taxon>
        <taxon>Pentapetalae</taxon>
        <taxon>rosids</taxon>
        <taxon>fabids</taxon>
        <taxon>Fagales</taxon>
        <taxon>Fagaceae</taxon>
        <taxon>Quercus</taxon>
    </lineage>
</organism>
<evidence type="ECO:0000313" key="3">
    <source>
        <dbReference type="Proteomes" id="UP001324115"/>
    </source>
</evidence>
<evidence type="ECO:0000313" key="2">
    <source>
        <dbReference type="EMBL" id="KAK4580925.1"/>
    </source>
</evidence>
<comment type="caution">
    <text evidence="2">The sequence shown here is derived from an EMBL/GenBank/DDBJ whole genome shotgun (WGS) entry which is preliminary data.</text>
</comment>
<name>A0AAN7EVB4_QUERU</name>